<protein>
    <recommendedName>
        <fullName evidence="5">DUF641 domain-containing protein</fullName>
    </recommendedName>
</protein>
<evidence type="ECO:0008006" key="5">
    <source>
        <dbReference type="Google" id="ProtNLM"/>
    </source>
</evidence>
<dbReference type="Pfam" id="PF24994">
    <property type="entry name" value="GIL1_IRKI_C"/>
    <property type="match status" value="1"/>
</dbReference>
<dbReference type="OrthoDB" id="1915848at2759"/>
<organism evidence="3 4">
    <name type="scientific">Kingdonia uniflora</name>
    <dbReference type="NCBI Taxonomy" id="39325"/>
    <lineage>
        <taxon>Eukaryota</taxon>
        <taxon>Viridiplantae</taxon>
        <taxon>Streptophyta</taxon>
        <taxon>Embryophyta</taxon>
        <taxon>Tracheophyta</taxon>
        <taxon>Spermatophyta</taxon>
        <taxon>Magnoliopsida</taxon>
        <taxon>Ranunculales</taxon>
        <taxon>Circaeasteraceae</taxon>
        <taxon>Kingdonia</taxon>
    </lineage>
</organism>
<gene>
    <name evidence="3" type="ORF">GIB67_008787</name>
</gene>
<evidence type="ECO:0000313" key="3">
    <source>
        <dbReference type="EMBL" id="KAF6174732.1"/>
    </source>
</evidence>
<comment type="caution">
    <text evidence="3">The sequence shown here is derived from an EMBL/GenBank/DDBJ whole genome shotgun (WGS) entry which is preliminary data.</text>
</comment>
<name>A0A7J7P632_9MAGN</name>
<dbReference type="Pfam" id="PF04859">
    <property type="entry name" value="DUF641"/>
    <property type="match status" value="1"/>
</dbReference>
<evidence type="ECO:0000259" key="2">
    <source>
        <dbReference type="Pfam" id="PF24994"/>
    </source>
</evidence>
<dbReference type="InterPro" id="IPR040225">
    <property type="entry name" value="GIL1-like"/>
</dbReference>
<dbReference type="InterPro" id="IPR006943">
    <property type="entry name" value="DUF641_pln"/>
</dbReference>
<dbReference type="Proteomes" id="UP000541444">
    <property type="component" value="Unassembled WGS sequence"/>
</dbReference>
<dbReference type="AlphaFoldDB" id="A0A7J7P632"/>
<reference evidence="3 4" key="1">
    <citation type="journal article" date="2020" name="IScience">
        <title>Genome Sequencing of the Endangered Kingdonia uniflora (Circaeasteraceae, Ranunculales) Reveals Potential Mechanisms of Evolutionary Specialization.</title>
        <authorList>
            <person name="Sun Y."/>
            <person name="Deng T."/>
            <person name="Zhang A."/>
            <person name="Moore M.J."/>
            <person name="Landis J.B."/>
            <person name="Lin N."/>
            <person name="Zhang H."/>
            <person name="Zhang X."/>
            <person name="Huang J."/>
            <person name="Zhang X."/>
            <person name="Sun H."/>
            <person name="Wang H."/>
        </authorList>
    </citation>
    <scope>NUCLEOTIDE SEQUENCE [LARGE SCALE GENOMIC DNA]</scope>
    <source>
        <strain evidence="3">TB1705</strain>
        <tissue evidence="3">Leaf</tissue>
    </source>
</reference>
<evidence type="ECO:0000259" key="1">
    <source>
        <dbReference type="Pfam" id="PF04859"/>
    </source>
</evidence>
<feature type="domain" description="GIL1/IRKI C-terminal" evidence="2">
    <location>
        <begin position="399"/>
        <end position="449"/>
    </location>
</feature>
<evidence type="ECO:0000313" key="4">
    <source>
        <dbReference type="Proteomes" id="UP000541444"/>
    </source>
</evidence>
<sequence>MTELDNSTKPPQISEMFQKFALAFKAKTIEFFAEDEEEQTSADESDFFTLLDSAEEVITNQRVVVIKPDSSKHKQPNLLNETLIPSLFATIAQFHDSYLQLQSAHNPFDVNSIEAADKAAVSHLQRLVEIRNCYGNPNCSPSFNIGSPLEAQVQENQSLLRTLGILVNKLQSEIDFRDNEVVGMKQKLKKIDESNKRLSKRLLDSKTNILVSFGVFESVLDYSCKSAHCFTKLLIDLMKKVGWDLDSAVNSVYPNVKYLKKGHNLYAFLSYICLGMFQSFNLEGFGVEGDVIECNGKESKVGRKKNYLRHFVEHSTGDAIELLRKNPDSSFSRFCETKYQQLIHPTMESSFFKKLDRNGAILSSWRSSAAFYEAFVNMASSIWMLQNLAFSFDPIVELFQVERGVDFSMVYMEDITKRGVSSGKTRGKVEFTVIPGFKIGRTIIQCQVYLNRDKYV</sequence>
<dbReference type="PANTHER" id="PTHR31161">
    <property type="entry name" value="PROTEIN GRAVITROPIC IN THE LIGHT 1"/>
    <property type="match status" value="1"/>
</dbReference>
<dbReference type="EMBL" id="JACGCM010000250">
    <property type="protein sequence ID" value="KAF6174732.1"/>
    <property type="molecule type" value="Genomic_DNA"/>
</dbReference>
<keyword evidence="4" id="KW-1185">Reference proteome</keyword>
<feature type="domain" description="DUF641" evidence="1">
    <location>
        <begin position="80"/>
        <end position="201"/>
    </location>
</feature>
<accession>A0A7J7P632</accession>
<dbReference type="GO" id="GO:0009639">
    <property type="term" value="P:response to red or far red light"/>
    <property type="evidence" value="ECO:0007669"/>
    <property type="project" value="InterPro"/>
</dbReference>
<dbReference type="InterPro" id="IPR056813">
    <property type="entry name" value="GIL1_IRKI_C"/>
</dbReference>
<proteinExistence type="predicted"/>
<dbReference type="GO" id="GO:0009959">
    <property type="term" value="P:negative gravitropism"/>
    <property type="evidence" value="ECO:0007669"/>
    <property type="project" value="InterPro"/>
</dbReference>